<organism evidence="6 7">
    <name type="scientific">Miscanthus lutarioriparius</name>
    <dbReference type="NCBI Taxonomy" id="422564"/>
    <lineage>
        <taxon>Eukaryota</taxon>
        <taxon>Viridiplantae</taxon>
        <taxon>Streptophyta</taxon>
        <taxon>Embryophyta</taxon>
        <taxon>Tracheophyta</taxon>
        <taxon>Spermatophyta</taxon>
        <taxon>Magnoliopsida</taxon>
        <taxon>Liliopsida</taxon>
        <taxon>Poales</taxon>
        <taxon>Poaceae</taxon>
        <taxon>PACMAD clade</taxon>
        <taxon>Panicoideae</taxon>
        <taxon>Andropogonodae</taxon>
        <taxon>Andropogoneae</taxon>
        <taxon>Saccharinae</taxon>
        <taxon>Miscanthus</taxon>
    </lineage>
</organism>
<dbReference type="Gene3D" id="1.10.10.10">
    <property type="entry name" value="Winged helix-like DNA-binding domain superfamily/Winged helix DNA-binding domain"/>
    <property type="match status" value="1"/>
</dbReference>
<dbReference type="EMBL" id="CAJGYO010000009">
    <property type="protein sequence ID" value="CAD6252438.1"/>
    <property type="molecule type" value="Genomic_DNA"/>
</dbReference>
<dbReference type="Pfam" id="PF23559">
    <property type="entry name" value="WHD_DRP"/>
    <property type="match status" value="1"/>
</dbReference>
<dbReference type="AlphaFoldDB" id="A0A811Q2J1"/>
<feature type="domain" description="Disease resistance protein winged helix" evidence="4">
    <location>
        <begin position="164"/>
        <end position="219"/>
    </location>
</feature>
<keyword evidence="2" id="KW-0611">Plant defense</keyword>
<evidence type="ECO:0000313" key="7">
    <source>
        <dbReference type="Proteomes" id="UP000604825"/>
    </source>
</evidence>
<comment type="caution">
    <text evidence="6">The sequence shown here is derived from an EMBL/GenBank/DDBJ whole genome shotgun (WGS) entry which is preliminary data.</text>
</comment>
<dbReference type="OrthoDB" id="693503at2759"/>
<dbReference type="InterPro" id="IPR027417">
    <property type="entry name" value="P-loop_NTPase"/>
</dbReference>
<evidence type="ECO:0008006" key="8">
    <source>
        <dbReference type="Google" id="ProtNLM"/>
    </source>
</evidence>
<protein>
    <recommendedName>
        <fullName evidence="8">NB-ARC domain-containing protein</fullName>
    </recommendedName>
</protein>
<keyword evidence="1" id="KW-0677">Repeat</keyword>
<evidence type="ECO:0000256" key="1">
    <source>
        <dbReference type="ARBA" id="ARBA00022737"/>
    </source>
</evidence>
<keyword evidence="7" id="KW-1185">Reference proteome</keyword>
<dbReference type="Proteomes" id="UP000604825">
    <property type="component" value="Unassembled WGS sequence"/>
</dbReference>
<dbReference type="GO" id="GO:0043531">
    <property type="term" value="F:ADP binding"/>
    <property type="evidence" value="ECO:0007669"/>
    <property type="project" value="InterPro"/>
</dbReference>
<dbReference type="SUPFAM" id="SSF52540">
    <property type="entry name" value="P-loop containing nucleoside triphosphate hydrolases"/>
    <property type="match status" value="1"/>
</dbReference>
<evidence type="ECO:0000256" key="3">
    <source>
        <dbReference type="SAM" id="MobiDB-lite"/>
    </source>
</evidence>
<gene>
    <name evidence="6" type="ORF">NCGR_LOCUS36090</name>
</gene>
<name>A0A811Q2J1_9POAL</name>
<feature type="region of interest" description="Disordered" evidence="3">
    <location>
        <begin position="1"/>
        <end position="24"/>
    </location>
</feature>
<accession>A0A811Q2J1</accession>
<dbReference type="GO" id="GO:0002758">
    <property type="term" value="P:innate immune response-activating signaling pathway"/>
    <property type="evidence" value="ECO:0007669"/>
    <property type="project" value="UniProtKB-ARBA"/>
</dbReference>
<dbReference type="InterPro" id="IPR055414">
    <property type="entry name" value="LRR_R13L4/SHOC2-like"/>
</dbReference>
<evidence type="ECO:0000259" key="4">
    <source>
        <dbReference type="Pfam" id="PF23559"/>
    </source>
</evidence>
<dbReference type="Gene3D" id="1.10.8.430">
    <property type="entry name" value="Helical domain of apoptotic protease-activating factors"/>
    <property type="match status" value="1"/>
</dbReference>
<evidence type="ECO:0000259" key="5">
    <source>
        <dbReference type="Pfam" id="PF23598"/>
    </source>
</evidence>
<dbReference type="GO" id="GO:0009626">
    <property type="term" value="P:plant-type hypersensitive response"/>
    <property type="evidence" value="ECO:0007669"/>
    <property type="project" value="UniProtKB-ARBA"/>
</dbReference>
<feature type="domain" description="Disease resistance R13L4/SHOC-2-like LRR" evidence="5">
    <location>
        <begin position="221"/>
        <end position="320"/>
    </location>
</feature>
<dbReference type="Pfam" id="PF23598">
    <property type="entry name" value="LRR_14"/>
    <property type="match status" value="1"/>
</dbReference>
<dbReference type="GO" id="GO:0042742">
    <property type="term" value="P:defense response to bacterium"/>
    <property type="evidence" value="ECO:0007669"/>
    <property type="project" value="UniProtKB-ARBA"/>
</dbReference>
<dbReference type="PANTHER" id="PTHR23155:SF1116">
    <property type="entry name" value="OS12G0273300 PROTEIN"/>
    <property type="match status" value="1"/>
</dbReference>
<dbReference type="InterPro" id="IPR036388">
    <property type="entry name" value="WH-like_DNA-bd_sf"/>
</dbReference>
<evidence type="ECO:0000313" key="6">
    <source>
        <dbReference type="EMBL" id="CAD6252438.1"/>
    </source>
</evidence>
<dbReference type="PANTHER" id="PTHR23155">
    <property type="entry name" value="DISEASE RESISTANCE PROTEIN RP"/>
    <property type="match status" value="1"/>
</dbReference>
<dbReference type="FunFam" id="1.10.10.10:FF:000322">
    <property type="entry name" value="Probable disease resistance protein At1g63360"/>
    <property type="match status" value="1"/>
</dbReference>
<dbReference type="InterPro" id="IPR058922">
    <property type="entry name" value="WHD_DRP"/>
</dbReference>
<evidence type="ECO:0000256" key="2">
    <source>
        <dbReference type="ARBA" id="ARBA00022821"/>
    </source>
</evidence>
<dbReference type="InterPro" id="IPR044974">
    <property type="entry name" value="Disease_R_plants"/>
</dbReference>
<reference evidence="6" key="1">
    <citation type="submission" date="2020-10" db="EMBL/GenBank/DDBJ databases">
        <authorList>
            <person name="Han B."/>
            <person name="Lu T."/>
            <person name="Zhao Q."/>
            <person name="Huang X."/>
            <person name="Zhao Y."/>
        </authorList>
    </citation>
    <scope>NUCLEOTIDE SEQUENCE</scope>
</reference>
<sequence length="325" mass="35733">MASRASAGSKDGGARDEGMGSQPYKVSARSWKPLVHALNFESEMAAALAPRMDLARARAPFVPASGGGLHQQLFGSEDKCPKQFVEVSEIIIKKCGGVPLAIIITTSGLLVNKMGNVKQWNEYCDSIGSGLGSNPDMENMRKILSLSYYDLPAHLKTCLLYLSVFPEDYAIVKDRLIWRWIAEDFVPPGEGGQSSLELGESYFNDLVNRSLIQPADIYEEDGLKNLTSLEMLRCAVVDSAHIAEELGHLTQQRILNVSLKFDNEAGDDEGICKCLVESLGKLQKIRRLAVASTDGVMNLEGSVESLGSLSYHRIRNTYWFVAHMD</sequence>
<dbReference type="InterPro" id="IPR042197">
    <property type="entry name" value="Apaf_helical"/>
</dbReference>
<proteinExistence type="predicted"/>